<dbReference type="EMBL" id="CAJZBQ010000023">
    <property type="protein sequence ID" value="CAG9319527.1"/>
    <property type="molecule type" value="Genomic_DNA"/>
</dbReference>
<organism evidence="1 2">
    <name type="scientific">Blepharisma stoltei</name>
    <dbReference type="NCBI Taxonomy" id="1481888"/>
    <lineage>
        <taxon>Eukaryota</taxon>
        <taxon>Sar</taxon>
        <taxon>Alveolata</taxon>
        <taxon>Ciliophora</taxon>
        <taxon>Postciliodesmatophora</taxon>
        <taxon>Heterotrichea</taxon>
        <taxon>Heterotrichida</taxon>
        <taxon>Blepharismidae</taxon>
        <taxon>Blepharisma</taxon>
    </lineage>
</organism>
<evidence type="ECO:0000313" key="2">
    <source>
        <dbReference type="Proteomes" id="UP001162131"/>
    </source>
</evidence>
<evidence type="ECO:0000313" key="1">
    <source>
        <dbReference type="EMBL" id="CAG9319527.1"/>
    </source>
</evidence>
<dbReference type="Proteomes" id="UP001162131">
    <property type="component" value="Unassembled WGS sequence"/>
</dbReference>
<dbReference type="AlphaFoldDB" id="A0AAU9JFH9"/>
<proteinExistence type="predicted"/>
<sequence>MLLHHKSYAFPMHMHFVSKSSVSNSADIRIHNSQEEDFTLFVNKSQISLLKNFLINSFRQELRLIDQGITFYK</sequence>
<keyword evidence="2" id="KW-1185">Reference proteome</keyword>
<accession>A0AAU9JFH9</accession>
<name>A0AAU9JFH9_9CILI</name>
<protein>
    <submittedName>
        <fullName evidence="1">Uncharacterized protein</fullName>
    </submittedName>
</protein>
<gene>
    <name evidence="1" type="ORF">BSTOLATCC_MIC24078</name>
</gene>
<comment type="caution">
    <text evidence="1">The sequence shown here is derived from an EMBL/GenBank/DDBJ whole genome shotgun (WGS) entry which is preliminary data.</text>
</comment>
<reference evidence="1" key="1">
    <citation type="submission" date="2021-09" db="EMBL/GenBank/DDBJ databases">
        <authorList>
            <consortium name="AG Swart"/>
            <person name="Singh M."/>
            <person name="Singh A."/>
            <person name="Seah K."/>
            <person name="Emmerich C."/>
        </authorList>
    </citation>
    <scope>NUCLEOTIDE SEQUENCE</scope>
    <source>
        <strain evidence="1">ATCC30299</strain>
    </source>
</reference>